<dbReference type="AlphaFoldDB" id="M4V9C8"/>
<name>M4V9C8_9BACT</name>
<organism evidence="1 2">
    <name type="scientific">Pseudobdellovibrio exovorus JSS</name>
    <dbReference type="NCBI Taxonomy" id="1184267"/>
    <lineage>
        <taxon>Bacteria</taxon>
        <taxon>Pseudomonadati</taxon>
        <taxon>Bdellovibrionota</taxon>
        <taxon>Bdellovibrionia</taxon>
        <taxon>Bdellovibrionales</taxon>
        <taxon>Pseudobdellovibrionaceae</taxon>
        <taxon>Pseudobdellovibrio</taxon>
    </lineage>
</organism>
<evidence type="ECO:0000313" key="1">
    <source>
        <dbReference type="EMBL" id="AGH95045.1"/>
    </source>
</evidence>
<dbReference type="PANTHER" id="PTHR11669:SF8">
    <property type="entry name" value="DNA POLYMERASE III SUBUNIT DELTA"/>
    <property type="match status" value="1"/>
</dbReference>
<dbReference type="InterPro" id="IPR050238">
    <property type="entry name" value="DNA_Rep/Repair_Clamp_Loader"/>
</dbReference>
<reference evidence="1 2" key="1">
    <citation type="journal article" date="2013" name="ISME J.">
        <title>By their genes ye shall know them: genomic signatures of predatory bacteria.</title>
        <authorList>
            <person name="Pasternak Z."/>
            <person name="Pietrokovski S."/>
            <person name="Rotem O."/>
            <person name="Gophna U."/>
            <person name="Lurie-Weinberger M.N."/>
            <person name="Jurkevitch E."/>
        </authorList>
    </citation>
    <scope>NUCLEOTIDE SEQUENCE [LARGE SCALE GENOMIC DNA]</scope>
    <source>
        <strain evidence="1 2">JSS</strain>
    </source>
</reference>
<dbReference type="STRING" id="1184267.A11Q_827"/>
<protein>
    <submittedName>
        <fullName evidence="1">DNA polymerase III delta' subunit</fullName>
    </submittedName>
</protein>
<dbReference type="InterPro" id="IPR027417">
    <property type="entry name" value="P-loop_NTPase"/>
</dbReference>
<dbReference type="RefSeq" id="WP_015469535.1">
    <property type="nucleotide sequence ID" value="NC_020813.1"/>
</dbReference>
<dbReference type="CDD" id="cd00009">
    <property type="entry name" value="AAA"/>
    <property type="match status" value="1"/>
</dbReference>
<dbReference type="OrthoDB" id="5287500at2"/>
<dbReference type="Gene3D" id="3.40.50.300">
    <property type="entry name" value="P-loop containing nucleotide triphosphate hydrolases"/>
    <property type="match status" value="1"/>
</dbReference>
<dbReference type="EMBL" id="CP003537">
    <property type="protein sequence ID" value="AGH95045.1"/>
    <property type="molecule type" value="Genomic_DNA"/>
</dbReference>
<accession>M4V9C8</accession>
<dbReference type="PANTHER" id="PTHR11669">
    <property type="entry name" value="REPLICATION FACTOR C / DNA POLYMERASE III GAMMA-TAU SUBUNIT"/>
    <property type="match status" value="1"/>
</dbReference>
<dbReference type="eggNOG" id="COG0470">
    <property type="taxonomic scope" value="Bacteria"/>
</dbReference>
<proteinExistence type="predicted"/>
<dbReference type="KEGG" id="bex:A11Q_827"/>
<gene>
    <name evidence="1" type="ORF">A11Q_827</name>
</gene>
<dbReference type="Pfam" id="PF13177">
    <property type="entry name" value="DNA_pol3_delta2"/>
    <property type="match status" value="1"/>
</dbReference>
<dbReference type="HOGENOM" id="CLU_006229_4_0_7"/>
<dbReference type="Proteomes" id="UP000012040">
    <property type="component" value="Chromosome"/>
</dbReference>
<keyword evidence="2" id="KW-1185">Reference proteome</keyword>
<dbReference type="SUPFAM" id="SSF52540">
    <property type="entry name" value="P-loop containing nucleoside triphosphate hydrolases"/>
    <property type="match status" value="1"/>
</dbReference>
<dbReference type="PATRIC" id="fig|1184267.3.peg.837"/>
<sequence length="321" mass="36425">MARVIDSVVGHQDEINKLFQLKQKGRWPHAIMLVGPSGIGKKKIALGMAQALVCESSSEGCGQCGSCLRIEKLQSESLIVIEPDAELARPVIKVEKIRTLLDSLALANLASARVVIIDQAQLMNPQASNALLKTLEEPTDNVFFILLAPDVHQFLPTIRSRSQVMRFHALSYEQLKQIKPQQPDWAYRACRGRVDLLTSLASREGAEKRDESLTFLEQFLTDEEFLLDKGWRDIVKDRAWAIFCVNCWMQLIRDAIVLKTQAQKFILNTDQSERLKQFFSLSDAKLNWLGEQLVRVEKDINSNADTALAFEDLWVRYARVD</sequence>
<dbReference type="GO" id="GO:0006261">
    <property type="term" value="P:DNA-templated DNA replication"/>
    <property type="evidence" value="ECO:0007669"/>
    <property type="project" value="TreeGrafter"/>
</dbReference>
<evidence type="ECO:0000313" key="2">
    <source>
        <dbReference type="Proteomes" id="UP000012040"/>
    </source>
</evidence>